<keyword evidence="3" id="KW-1185">Reference proteome</keyword>
<organism evidence="2 3">
    <name type="scientific">Pleurodeles waltl</name>
    <name type="common">Iberian ribbed newt</name>
    <dbReference type="NCBI Taxonomy" id="8319"/>
    <lineage>
        <taxon>Eukaryota</taxon>
        <taxon>Metazoa</taxon>
        <taxon>Chordata</taxon>
        <taxon>Craniata</taxon>
        <taxon>Vertebrata</taxon>
        <taxon>Euteleostomi</taxon>
        <taxon>Amphibia</taxon>
        <taxon>Batrachia</taxon>
        <taxon>Caudata</taxon>
        <taxon>Salamandroidea</taxon>
        <taxon>Salamandridae</taxon>
        <taxon>Pleurodelinae</taxon>
        <taxon>Pleurodeles</taxon>
    </lineage>
</organism>
<evidence type="ECO:0000256" key="1">
    <source>
        <dbReference type="SAM" id="MobiDB-lite"/>
    </source>
</evidence>
<comment type="caution">
    <text evidence="2">The sequence shown here is derived from an EMBL/GenBank/DDBJ whole genome shotgun (WGS) entry which is preliminary data.</text>
</comment>
<feature type="region of interest" description="Disordered" evidence="1">
    <location>
        <begin position="1"/>
        <end position="76"/>
    </location>
</feature>
<feature type="compositionally biased region" description="Low complexity" evidence="1">
    <location>
        <begin position="14"/>
        <end position="31"/>
    </location>
</feature>
<dbReference type="AlphaFoldDB" id="A0AAV7L687"/>
<accession>A0AAV7L687</accession>
<dbReference type="Proteomes" id="UP001066276">
    <property type="component" value="Chromosome 12"/>
</dbReference>
<proteinExistence type="predicted"/>
<reference evidence="2" key="1">
    <citation type="journal article" date="2022" name="bioRxiv">
        <title>Sequencing and chromosome-scale assembly of the giantPleurodeles waltlgenome.</title>
        <authorList>
            <person name="Brown T."/>
            <person name="Elewa A."/>
            <person name="Iarovenko S."/>
            <person name="Subramanian E."/>
            <person name="Araus A.J."/>
            <person name="Petzold A."/>
            <person name="Susuki M."/>
            <person name="Suzuki K.-i.T."/>
            <person name="Hayashi T."/>
            <person name="Toyoda A."/>
            <person name="Oliveira C."/>
            <person name="Osipova E."/>
            <person name="Leigh N.D."/>
            <person name="Simon A."/>
            <person name="Yun M.H."/>
        </authorList>
    </citation>
    <scope>NUCLEOTIDE SEQUENCE</scope>
    <source>
        <strain evidence="2">20211129_DDA</strain>
        <tissue evidence="2">Liver</tissue>
    </source>
</reference>
<evidence type="ECO:0000313" key="3">
    <source>
        <dbReference type="Proteomes" id="UP001066276"/>
    </source>
</evidence>
<name>A0AAV7L687_PLEWA</name>
<gene>
    <name evidence="2" type="ORF">NDU88_005914</name>
</gene>
<sequence>MPRPRPSREPLSGRAPAGAHSSPRASSPAPSRRARAARHTPQSLPAPRLRHPGQPGHCTTEKGNSSDKARVHSAANQHFESLTVALDWRREPAELQS</sequence>
<protein>
    <submittedName>
        <fullName evidence="2">Uncharacterized protein</fullName>
    </submittedName>
</protein>
<dbReference type="EMBL" id="JANPWB010000016">
    <property type="protein sequence ID" value="KAJ1085789.1"/>
    <property type="molecule type" value="Genomic_DNA"/>
</dbReference>
<evidence type="ECO:0000313" key="2">
    <source>
        <dbReference type="EMBL" id="KAJ1085789.1"/>
    </source>
</evidence>